<dbReference type="InterPro" id="IPR004709">
    <property type="entry name" value="NaH_exchanger"/>
</dbReference>
<evidence type="ECO:0000256" key="7">
    <source>
        <dbReference type="ARBA" id="ARBA00023136"/>
    </source>
</evidence>
<dbReference type="Gene3D" id="6.10.140.1330">
    <property type="match status" value="1"/>
</dbReference>
<dbReference type="GO" id="GO:0005886">
    <property type="term" value="C:plasma membrane"/>
    <property type="evidence" value="ECO:0007669"/>
    <property type="project" value="TreeGrafter"/>
</dbReference>
<evidence type="ECO:0000256" key="9">
    <source>
        <dbReference type="RuleBase" id="RU003722"/>
    </source>
</evidence>
<evidence type="ECO:0000256" key="2">
    <source>
        <dbReference type="ARBA" id="ARBA00022448"/>
    </source>
</evidence>
<keyword evidence="5" id="KW-0915">Sodium</keyword>
<dbReference type="AlphaFoldDB" id="A0A4Y2HVF4"/>
<keyword evidence="13" id="KW-1185">Reference proteome</keyword>
<gene>
    <name evidence="12" type="primary">NHEB</name>
    <name evidence="12" type="ORF">AVEN_246296_1</name>
</gene>
<dbReference type="GO" id="GO:0051453">
    <property type="term" value="P:regulation of intracellular pH"/>
    <property type="evidence" value="ECO:0007669"/>
    <property type="project" value="TreeGrafter"/>
</dbReference>
<evidence type="ECO:0000313" key="12">
    <source>
        <dbReference type="EMBL" id="GBM69268.1"/>
    </source>
</evidence>
<keyword evidence="6 9" id="KW-0406">Ion transport</keyword>
<accession>A0A4Y2HVF4</accession>
<comment type="similarity">
    <text evidence="9">Belongs to the monovalent cation:proton antiporter 1 (CPA1) transporter (TC 2.A.36) family.</text>
</comment>
<feature type="domain" description="Cation/H+ exchanger transmembrane" evidence="11">
    <location>
        <begin position="53"/>
        <end position="314"/>
    </location>
</feature>
<reference evidence="12 13" key="1">
    <citation type="journal article" date="2019" name="Sci. Rep.">
        <title>Orb-weaving spider Araneus ventricosus genome elucidates the spidroin gene catalogue.</title>
        <authorList>
            <person name="Kono N."/>
            <person name="Nakamura H."/>
            <person name="Ohtoshi R."/>
            <person name="Moran D.A.P."/>
            <person name="Shinohara A."/>
            <person name="Yoshida Y."/>
            <person name="Fujiwara M."/>
            <person name="Mori M."/>
            <person name="Tomita M."/>
            <person name="Arakawa K."/>
        </authorList>
    </citation>
    <scope>NUCLEOTIDE SEQUENCE [LARGE SCALE GENOMIC DNA]</scope>
</reference>
<dbReference type="InterPro" id="IPR006153">
    <property type="entry name" value="Cation/H_exchanger_TM"/>
</dbReference>
<evidence type="ECO:0000256" key="8">
    <source>
        <dbReference type="ARBA" id="ARBA00023201"/>
    </source>
</evidence>
<keyword evidence="3 9" id="KW-0812">Transmembrane</keyword>
<evidence type="ECO:0000256" key="3">
    <source>
        <dbReference type="ARBA" id="ARBA00022692"/>
    </source>
</evidence>
<dbReference type="Pfam" id="PF00999">
    <property type="entry name" value="Na_H_Exchanger"/>
    <property type="match status" value="1"/>
</dbReference>
<dbReference type="PANTHER" id="PTHR10110:SF126">
    <property type="entry name" value="NA(+)_H(+) EXCHANGER PROTEIN 7"/>
    <property type="match status" value="1"/>
</dbReference>
<dbReference type="GO" id="GO:0015385">
    <property type="term" value="F:sodium:proton antiporter activity"/>
    <property type="evidence" value="ECO:0007669"/>
    <property type="project" value="InterPro"/>
</dbReference>
<comment type="caution">
    <text evidence="12">The sequence shown here is derived from an EMBL/GenBank/DDBJ whole genome shotgun (WGS) entry which is preliminary data.</text>
</comment>
<dbReference type="GO" id="GO:0098719">
    <property type="term" value="P:sodium ion import across plasma membrane"/>
    <property type="evidence" value="ECO:0007669"/>
    <property type="project" value="TreeGrafter"/>
</dbReference>
<sequence length="358" mass="39686">MPRHCVNTLRGIVKCRANYTTAAKIAVKQVKSFEVGRERAMLREEDNILSNPVLAIFQEIGVNKNLYFLVFGESLLNDAVTIVLYMMMVGFSKADYITAEQIGLGFAAFICVSLGGLAIGILMGVVTALITKHTEDVRVVEPLAMLGIAYLSYLLAEMVHFSGIISIIGCGIVQAHYASKNISDKSKTTVKYFTKMVSAVCDTIIFLFLGMVLVDDHHTWHTGFVLSATILCLLVRFATVFFLTFCANKLERTHCINEEEQFIMAYGGLRGAVAFSLVIMLDETDHKNLFITATLFIILFTVFVQGATIKPLVKLLKIRRQATKNTSMFAEVNIKLLDHVMAGVEEVTGDHGGNYWKV</sequence>
<feature type="transmembrane region" description="Helical" evidence="10">
    <location>
        <begin position="263"/>
        <end position="281"/>
    </location>
</feature>
<feature type="transmembrane region" description="Helical" evidence="10">
    <location>
        <begin position="150"/>
        <end position="173"/>
    </location>
</feature>
<dbReference type="PANTHER" id="PTHR10110">
    <property type="entry name" value="SODIUM/HYDROGEN EXCHANGER"/>
    <property type="match status" value="1"/>
</dbReference>
<name>A0A4Y2HVF4_ARAVE</name>
<evidence type="ECO:0000313" key="13">
    <source>
        <dbReference type="Proteomes" id="UP000499080"/>
    </source>
</evidence>
<evidence type="ECO:0000256" key="5">
    <source>
        <dbReference type="ARBA" id="ARBA00023053"/>
    </source>
</evidence>
<keyword evidence="9" id="KW-0050">Antiport</keyword>
<keyword evidence="8 9" id="KW-0739">Sodium transport</keyword>
<keyword evidence="2 9" id="KW-0813">Transport</keyword>
<dbReference type="InterPro" id="IPR018422">
    <property type="entry name" value="Cation/H_exchanger_CPA1"/>
</dbReference>
<keyword evidence="4 10" id="KW-1133">Transmembrane helix</keyword>
<dbReference type="EMBL" id="BGPR01002187">
    <property type="protein sequence ID" value="GBM69268.1"/>
    <property type="molecule type" value="Genomic_DNA"/>
</dbReference>
<dbReference type="OrthoDB" id="6429909at2759"/>
<feature type="transmembrane region" description="Helical" evidence="10">
    <location>
        <begin position="193"/>
        <end position="214"/>
    </location>
</feature>
<organism evidence="12 13">
    <name type="scientific">Araneus ventricosus</name>
    <name type="common">Orbweaver spider</name>
    <name type="synonym">Epeira ventricosa</name>
    <dbReference type="NCBI Taxonomy" id="182803"/>
    <lineage>
        <taxon>Eukaryota</taxon>
        <taxon>Metazoa</taxon>
        <taxon>Ecdysozoa</taxon>
        <taxon>Arthropoda</taxon>
        <taxon>Chelicerata</taxon>
        <taxon>Arachnida</taxon>
        <taxon>Araneae</taxon>
        <taxon>Araneomorphae</taxon>
        <taxon>Entelegynae</taxon>
        <taxon>Araneoidea</taxon>
        <taxon>Araneidae</taxon>
        <taxon>Araneus</taxon>
    </lineage>
</organism>
<feature type="transmembrane region" description="Helical" evidence="10">
    <location>
        <begin position="66"/>
        <end position="91"/>
    </location>
</feature>
<comment type="subcellular location">
    <subcellularLocation>
        <location evidence="1">Membrane</location>
        <topology evidence="1">Multi-pass membrane protein</topology>
    </subcellularLocation>
</comment>
<evidence type="ECO:0000256" key="1">
    <source>
        <dbReference type="ARBA" id="ARBA00004141"/>
    </source>
</evidence>
<proteinExistence type="inferred from homology"/>
<protein>
    <recommendedName>
        <fullName evidence="9">Sodium/hydrogen exchanger</fullName>
    </recommendedName>
</protein>
<keyword evidence="7 10" id="KW-0472">Membrane</keyword>
<dbReference type="Proteomes" id="UP000499080">
    <property type="component" value="Unassembled WGS sequence"/>
</dbReference>
<feature type="transmembrane region" description="Helical" evidence="10">
    <location>
        <begin position="103"/>
        <end position="130"/>
    </location>
</feature>
<dbReference type="NCBIfam" id="TIGR00840">
    <property type="entry name" value="b_cpa1"/>
    <property type="match status" value="1"/>
</dbReference>
<evidence type="ECO:0000259" key="11">
    <source>
        <dbReference type="Pfam" id="PF00999"/>
    </source>
</evidence>
<evidence type="ECO:0000256" key="6">
    <source>
        <dbReference type="ARBA" id="ARBA00023065"/>
    </source>
</evidence>
<evidence type="ECO:0000256" key="4">
    <source>
        <dbReference type="ARBA" id="ARBA00022989"/>
    </source>
</evidence>
<evidence type="ECO:0000256" key="10">
    <source>
        <dbReference type="SAM" id="Phobius"/>
    </source>
</evidence>
<feature type="transmembrane region" description="Helical" evidence="10">
    <location>
        <begin position="293"/>
        <end position="313"/>
    </location>
</feature>
<feature type="transmembrane region" description="Helical" evidence="10">
    <location>
        <begin position="220"/>
        <end position="243"/>
    </location>
</feature>
<dbReference type="GO" id="GO:0015386">
    <property type="term" value="F:potassium:proton antiporter activity"/>
    <property type="evidence" value="ECO:0007669"/>
    <property type="project" value="TreeGrafter"/>
</dbReference>